<dbReference type="InParanoid" id="D8LJK5"/>
<feature type="compositionally biased region" description="Basic and acidic residues" evidence="1">
    <location>
        <begin position="120"/>
        <end position="134"/>
    </location>
</feature>
<proteinExistence type="predicted"/>
<organism evidence="2 3">
    <name type="scientific">Ectocarpus siliculosus</name>
    <name type="common">Brown alga</name>
    <name type="synonym">Conferva siliculosa</name>
    <dbReference type="NCBI Taxonomy" id="2880"/>
    <lineage>
        <taxon>Eukaryota</taxon>
        <taxon>Sar</taxon>
        <taxon>Stramenopiles</taxon>
        <taxon>Ochrophyta</taxon>
        <taxon>PX clade</taxon>
        <taxon>Phaeophyceae</taxon>
        <taxon>Ectocarpales</taxon>
        <taxon>Ectocarpaceae</taxon>
        <taxon>Ectocarpus</taxon>
    </lineage>
</organism>
<feature type="region of interest" description="Disordered" evidence="1">
    <location>
        <begin position="1"/>
        <end position="134"/>
    </location>
</feature>
<reference evidence="2 3" key="1">
    <citation type="journal article" date="2010" name="Nature">
        <title>The Ectocarpus genome and the independent evolution of multicellularity in brown algae.</title>
        <authorList>
            <person name="Cock J.M."/>
            <person name="Sterck L."/>
            <person name="Rouze P."/>
            <person name="Scornet D."/>
            <person name="Allen A.E."/>
            <person name="Amoutzias G."/>
            <person name="Anthouard V."/>
            <person name="Artiguenave F."/>
            <person name="Aury J.M."/>
            <person name="Badger J.H."/>
            <person name="Beszteri B."/>
            <person name="Billiau K."/>
            <person name="Bonnet E."/>
            <person name="Bothwell J.H."/>
            <person name="Bowler C."/>
            <person name="Boyen C."/>
            <person name="Brownlee C."/>
            <person name="Carrano C.J."/>
            <person name="Charrier B."/>
            <person name="Cho G.Y."/>
            <person name="Coelho S.M."/>
            <person name="Collen J."/>
            <person name="Corre E."/>
            <person name="Da Silva C."/>
            <person name="Delage L."/>
            <person name="Delaroque N."/>
            <person name="Dittami S.M."/>
            <person name="Doulbeau S."/>
            <person name="Elias M."/>
            <person name="Farnham G."/>
            <person name="Gachon C.M."/>
            <person name="Gschloessl B."/>
            <person name="Heesch S."/>
            <person name="Jabbari K."/>
            <person name="Jubin C."/>
            <person name="Kawai H."/>
            <person name="Kimura K."/>
            <person name="Kloareg B."/>
            <person name="Kupper F.C."/>
            <person name="Lang D."/>
            <person name="Le Bail A."/>
            <person name="Leblanc C."/>
            <person name="Lerouge P."/>
            <person name="Lohr M."/>
            <person name="Lopez P.J."/>
            <person name="Martens C."/>
            <person name="Maumus F."/>
            <person name="Michel G."/>
            <person name="Miranda-Saavedra D."/>
            <person name="Morales J."/>
            <person name="Moreau H."/>
            <person name="Motomura T."/>
            <person name="Nagasato C."/>
            <person name="Napoli C.A."/>
            <person name="Nelson D.R."/>
            <person name="Nyvall-Collen P."/>
            <person name="Peters A.F."/>
            <person name="Pommier C."/>
            <person name="Potin P."/>
            <person name="Poulain J."/>
            <person name="Quesneville H."/>
            <person name="Read B."/>
            <person name="Rensing S.A."/>
            <person name="Ritter A."/>
            <person name="Rousvoal S."/>
            <person name="Samanta M."/>
            <person name="Samson G."/>
            <person name="Schroeder D.C."/>
            <person name="Segurens B."/>
            <person name="Strittmatter M."/>
            <person name="Tonon T."/>
            <person name="Tregear J.W."/>
            <person name="Valentin K."/>
            <person name="von Dassow P."/>
            <person name="Yamagishi T."/>
            <person name="Van de Peer Y."/>
            <person name="Wincker P."/>
        </authorList>
    </citation>
    <scope>NUCLEOTIDE SEQUENCE [LARGE SCALE GENOMIC DNA]</scope>
    <source>
        <strain evidence="3">Ec32 / CCAP1310/4</strain>
    </source>
</reference>
<feature type="compositionally biased region" description="Low complexity" evidence="1">
    <location>
        <begin position="43"/>
        <end position="52"/>
    </location>
</feature>
<dbReference type="SUPFAM" id="SSF52833">
    <property type="entry name" value="Thioredoxin-like"/>
    <property type="match status" value="1"/>
</dbReference>
<dbReference type="InterPro" id="IPR036249">
    <property type="entry name" value="Thioredoxin-like_sf"/>
</dbReference>
<protein>
    <submittedName>
        <fullName evidence="2">Uncharacterized protein</fullName>
    </submittedName>
</protein>
<gene>
    <name evidence="2" type="ORF">Esi_0026_0067</name>
</gene>
<dbReference type="AlphaFoldDB" id="D8LJK5"/>
<keyword evidence="3" id="KW-1185">Reference proteome</keyword>
<feature type="compositionally biased region" description="Low complexity" evidence="1">
    <location>
        <begin position="63"/>
        <end position="89"/>
    </location>
</feature>
<name>D8LJK5_ECTSI</name>
<dbReference type="EMBL" id="FN648442">
    <property type="protein sequence ID" value="CBN77032.1"/>
    <property type="molecule type" value="Genomic_DNA"/>
</dbReference>
<dbReference type="Proteomes" id="UP000002630">
    <property type="component" value="Linkage Group LG12"/>
</dbReference>
<dbReference type="OrthoDB" id="10373036at2759"/>
<evidence type="ECO:0000313" key="3">
    <source>
        <dbReference type="Proteomes" id="UP000002630"/>
    </source>
</evidence>
<evidence type="ECO:0000313" key="2">
    <source>
        <dbReference type="EMBL" id="CBN77032.1"/>
    </source>
</evidence>
<sequence length="358" mass="39040">MGKQGELMEQMAKAQRDRMKRELEEKLRESGDLPKEEDDHAAKPAAAKGAAARIKPDRSWRQAGAAKPPSASASAPAAAGTGAPAKTGAAGVGGKVWPSTREEGRSGDEYEEYNQLLESTGDHSGSRKSPEVENPRAVYTDWETMRDKAQWDAVVAGKKPVGNRSPVASETEYSDFEAMLSGGARISSNSLGLKAAEKKLAKRVEKKVELAFSRGDFAPLDPWRLLSDTDGNKVNFGLFQGTKPLLVVAEPKPGSGAMKQAMYELNTRMPRKWVEVVAVTGDPRGSNRKVVKKSRFFFPGFREEGGEGMRGYGVTRGGFRENRPFLIERDLGGIVNVWSNFDALSLVDLVKGHFNPDR</sequence>
<accession>D8LJK5</accession>
<evidence type="ECO:0000256" key="1">
    <source>
        <dbReference type="SAM" id="MobiDB-lite"/>
    </source>
</evidence>
<dbReference type="Gene3D" id="3.40.30.10">
    <property type="entry name" value="Glutaredoxin"/>
    <property type="match status" value="1"/>
</dbReference>
<feature type="compositionally biased region" description="Basic and acidic residues" evidence="1">
    <location>
        <begin position="14"/>
        <end position="42"/>
    </location>
</feature>
<dbReference type="EMBL" id="FN649737">
    <property type="protein sequence ID" value="CBN77032.1"/>
    <property type="molecule type" value="Genomic_DNA"/>
</dbReference>